<reference evidence="9" key="1">
    <citation type="submission" date="2007-07" db="EMBL/GenBank/DDBJ databases">
        <title>PCAP assembly of the Caenorhabditis remanei genome.</title>
        <authorList>
            <consortium name="The Caenorhabditis remanei Sequencing Consortium"/>
            <person name="Wilson R.K."/>
        </authorList>
    </citation>
    <scope>NUCLEOTIDE SEQUENCE [LARGE SCALE GENOMIC DNA]</scope>
    <source>
        <strain evidence="9">PB4641</strain>
    </source>
</reference>
<dbReference type="InterPro" id="IPR024079">
    <property type="entry name" value="MetalloPept_cat_dom_sf"/>
</dbReference>
<dbReference type="InParanoid" id="E3MQ98"/>
<keyword evidence="6 7" id="KW-0645">Protease</keyword>
<feature type="binding site" evidence="6">
    <location>
        <position position="69"/>
    </location>
    <ligand>
        <name>Zn(2+)</name>
        <dbReference type="ChEBI" id="CHEBI:29105"/>
        <note>catalytic</note>
    </ligand>
</feature>
<sequence length="325" mass="36999">MRAMFRDAFVYLSSHTCLKFNYVRKARNYIRISLGSDCQSMLGMQGGMQDLEFGYGCAEFGVAVHETMHSLGIAHSQARTDRDEYIEVDSNDHNDRKEDTINSVPFDYGSVMLYARDHTKWPLDQEYNYTMGSLRVAFYDMILLNDFYECNCDDHPVKLECQNGGYQNPADCGACLCTDGFGGQLCDELLGTVLDATTNWKVDGFKLGNAKGIEIDTMPSNQFFIVKAPEGSTIEVRITKLYGFYCHDYCDYNGVELKYKSDRRIVSPMVCCDDDNLWNKTRSSTNNPFVIVQYGNLRTPHFEFEYRYVPGNSTSPALTNEITSE</sequence>
<dbReference type="PIRSF" id="PIRSF036365">
    <property type="entry name" value="Astacin_nematoda"/>
    <property type="match status" value="1"/>
</dbReference>
<evidence type="ECO:0000313" key="10">
    <source>
        <dbReference type="Proteomes" id="UP000008281"/>
    </source>
</evidence>
<evidence type="ECO:0000256" key="3">
    <source>
        <dbReference type="ARBA" id="ARBA00023157"/>
    </source>
</evidence>
<dbReference type="Pfam" id="PF01400">
    <property type="entry name" value="Astacin"/>
    <property type="match status" value="1"/>
</dbReference>
<evidence type="ECO:0000256" key="2">
    <source>
        <dbReference type="ARBA" id="ARBA00022525"/>
    </source>
</evidence>
<gene>
    <name evidence="9" type="ORF">CRE_11190</name>
</gene>
<keyword evidence="3" id="KW-1015">Disulfide bond</keyword>
<dbReference type="eggNOG" id="KOG3714">
    <property type="taxonomic scope" value="Eukaryota"/>
</dbReference>
<dbReference type="InterPro" id="IPR017050">
    <property type="entry name" value="Metallopeptidase_nem"/>
</dbReference>
<dbReference type="STRING" id="31234.E3MQ98"/>
<keyword evidence="6 7" id="KW-0482">Metalloprotease</keyword>
<keyword evidence="10" id="KW-1185">Reference proteome</keyword>
<keyword evidence="6 7" id="KW-0862">Zinc</keyword>
<feature type="active site" evidence="6">
    <location>
        <position position="66"/>
    </location>
</feature>
<dbReference type="Proteomes" id="UP000008281">
    <property type="component" value="Unassembled WGS sequence"/>
</dbReference>
<feature type="domain" description="Peptidase M12A" evidence="8">
    <location>
        <begin position="1"/>
        <end position="151"/>
    </location>
</feature>
<proteinExistence type="predicted"/>
<evidence type="ECO:0000256" key="7">
    <source>
        <dbReference type="RuleBase" id="RU361183"/>
    </source>
</evidence>
<dbReference type="InterPro" id="IPR001506">
    <property type="entry name" value="Peptidase_M12A"/>
</dbReference>
<evidence type="ECO:0000256" key="5">
    <source>
        <dbReference type="PIRNR" id="PIRNR036365"/>
    </source>
</evidence>
<dbReference type="HOGENOM" id="CLU_017286_1_1_1"/>
<feature type="binding site" evidence="6">
    <location>
        <position position="65"/>
    </location>
    <ligand>
        <name>Zn(2+)</name>
        <dbReference type="ChEBI" id="CHEBI:29105"/>
        <note>catalytic</note>
    </ligand>
</feature>
<dbReference type="PROSITE" id="PS51864">
    <property type="entry name" value="ASTACIN"/>
    <property type="match status" value="1"/>
</dbReference>
<comment type="subcellular location">
    <subcellularLocation>
        <location evidence="1 5">Secreted</location>
    </subcellularLocation>
</comment>
<dbReference type="GO" id="GO:0006508">
    <property type="term" value="P:proteolysis"/>
    <property type="evidence" value="ECO:0007669"/>
    <property type="project" value="UniProtKB-KW"/>
</dbReference>
<keyword evidence="6 7" id="KW-0479">Metal-binding</keyword>
<dbReference type="Gene3D" id="3.40.390.10">
    <property type="entry name" value="Collagenase (Catalytic Domain)"/>
    <property type="match status" value="1"/>
</dbReference>
<dbReference type="InterPro" id="IPR006026">
    <property type="entry name" value="Peptidase_Metallo"/>
</dbReference>
<protein>
    <recommendedName>
        <fullName evidence="5">Zinc metalloproteinase</fullName>
    </recommendedName>
</protein>
<evidence type="ECO:0000256" key="4">
    <source>
        <dbReference type="ARBA" id="ARBA00023180"/>
    </source>
</evidence>
<dbReference type="AlphaFoldDB" id="E3MQ98"/>
<dbReference type="SMART" id="SM00235">
    <property type="entry name" value="ZnMc"/>
    <property type="match status" value="1"/>
</dbReference>
<dbReference type="PANTHER" id="PTHR10127:SF786">
    <property type="entry name" value="ZINC METALLOPROTEINASE NAS-20"/>
    <property type="match status" value="1"/>
</dbReference>
<dbReference type="GO" id="GO:0018996">
    <property type="term" value="P:molting cycle, collagen and cuticulin-based cuticle"/>
    <property type="evidence" value="ECO:0007669"/>
    <property type="project" value="InterPro"/>
</dbReference>
<dbReference type="MEROPS" id="M12.A42"/>
<dbReference type="PRINTS" id="PR00480">
    <property type="entry name" value="ASTACIN"/>
</dbReference>
<evidence type="ECO:0000259" key="8">
    <source>
        <dbReference type="PROSITE" id="PS51864"/>
    </source>
</evidence>
<comment type="cofactor">
    <cofactor evidence="6 7">
        <name>Zn(2+)</name>
        <dbReference type="ChEBI" id="CHEBI:29105"/>
    </cofactor>
    <text evidence="6 7">Binds 1 zinc ion per subunit.</text>
</comment>
<feature type="binding site" evidence="6">
    <location>
        <position position="75"/>
    </location>
    <ligand>
        <name>Zn(2+)</name>
        <dbReference type="ChEBI" id="CHEBI:29105"/>
        <note>catalytic</note>
    </ligand>
</feature>
<dbReference type="EMBL" id="DS268465">
    <property type="protein sequence ID" value="EFP06886.1"/>
    <property type="molecule type" value="Genomic_DNA"/>
</dbReference>
<keyword evidence="6 7" id="KW-0378">Hydrolase</keyword>
<accession>E3MQ98</accession>
<dbReference type="SUPFAM" id="SSF55486">
    <property type="entry name" value="Metalloproteases ('zincins'), catalytic domain"/>
    <property type="match status" value="1"/>
</dbReference>
<name>E3MQ98_CAERE</name>
<evidence type="ECO:0000256" key="1">
    <source>
        <dbReference type="ARBA" id="ARBA00004613"/>
    </source>
</evidence>
<keyword evidence="2 5" id="KW-0964">Secreted</keyword>
<evidence type="ECO:0000256" key="6">
    <source>
        <dbReference type="PROSITE-ProRule" id="PRU01211"/>
    </source>
</evidence>
<comment type="caution">
    <text evidence="6">Lacks conserved residue(s) required for the propagation of feature annotation.</text>
</comment>
<dbReference type="OMA" id="YANIAIM"/>
<dbReference type="PANTHER" id="PTHR10127">
    <property type="entry name" value="DISCOIDIN, CUB, EGF, LAMININ , AND ZINC METALLOPROTEASE DOMAIN CONTAINING"/>
    <property type="match status" value="1"/>
</dbReference>
<keyword evidence="4" id="KW-0325">Glycoprotein</keyword>
<dbReference type="OrthoDB" id="5780917at2759"/>
<dbReference type="GO" id="GO:0004222">
    <property type="term" value="F:metalloendopeptidase activity"/>
    <property type="evidence" value="ECO:0007669"/>
    <property type="project" value="UniProtKB-UniRule"/>
</dbReference>
<organism evidence="10">
    <name type="scientific">Caenorhabditis remanei</name>
    <name type="common">Caenorhabditis vulgaris</name>
    <dbReference type="NCBI Taxonomy" id="31234"/>
    <lineage>
        <taxon>Eukaryota</taxon>
        <taxon>Metazoa</taxon>
        <taxon>Ecdysozoa</taxon>
        <taxon>Nematoda</taxon>
        <taxon>Chromadorea</taxon>
        <taxon>Rhabditida</taxon>
        <taxon>Rhabditina</taxon>
        <taxon>Rhabditomorpha</taxon>
        <taxon>Rhabditoidea</taxon>
        <taxon>Rhabditidae</taxon>
        <taxon>Peloderinae</taxon>
        <taxon>Caenorhabditis</taxon>
    </lineage>
</organism>
<dbReference type="GO" id="GO:0005576">
    <property type="term" value="C:extracellular region"/>
    <property type="evidence" value="ECO:0007669"/>
    <property type="project" value="UniProtKB-SubCell"/>
</dbReference>
<dbReference type="GO" id="GO:0008270">
    <property type="term" value="F:zinc ion binding"/>
    <property type="evidence" value="ECO:0007669"/>
    <property type="project" value="UniProtKB-UniRule"/>
</dbReference>
<evidence type="ECO:0000313" key="9">
    <source>
        <dbReference type="EMBL" id="EFP06886.1"/>
    </source>
</evidence>